<dbReference type="InterPro" id="IPR000960">
    <property type="entry name" value="Flavin_mOase"/>
</dbReference>
<dbReference type="PIRSF" id="PIRSF000332">
    <property type="entry name" value="FMO"/>
    <property type="match status" value="1"/>
</dbReference>
<sequence length="465" mass="54264">MSNKNILKNKRVGIIGAGPSGLAQIRAFEALKSQGFAMPEIVCFEKQDNWGGMWNYSWRTGVGKYGEPLHGSMYKYLWSNGPKECLEFADYSFDEHFKKPISSYPPRPVLFDYIQGRIKKSNAREYIRFNTTARWVSFDEETKKFTVILDDLKIDKTYSEEFDFLVVASGHFSTPNMPYFKGIENFPGTVMHAHDFRGADQFIDRNVLLIGSSYSAEDIGVQCYKHGAKSVTLSYRSNQIGIEWPEGMKEVPLVTRFEDDTAFFKDGTTEKFDAVIMCTGYQHKFPFLPDEMRLKTKNNLYPDHLYKGVFFNDLPQLIYLGMQDQYYTFNMFDTQAWVARDYMMGRLELPTPAERRLDIDQWLEKNEQAETGEEHVDFQTAYIKDLLSLSDYPHFNVDQVAVMFKEWLKDKEECILTYRDKTYQSVVTGTKAAVHHTEWMDELNDTKERYLYEVTDEEELVAERI</sequence>
<gene>
    <name evidence="10" type="ORF">Q73A0000_12550</name>
</gene>
<keyword evidence="3" id="KW-0285">Flavoprotein</keyword>
<dbReference type="AlphaFoldDB" id="A0A7M2YBB3"/>
<comment type="similarity">
    <text evidence="2">Belongs to the FMO family.</text>
</comment>
<dbReference type="Proteomes" id="UP000594195">
    <property type="component" value="Chromosome"/>
</dbReference>
<dbReference type="SUPFAM" id="SSF51905">
    <property type="entry name" value="FAD/NAD(P)-binding domain"/>
    <property type="match status" value="2"/>
</dbReference>
<dbReference type="GO" id="GO:0034899">
    <property type="term" value="F:trimethylamine monooxygenase activity"/>
    <property type="evidence" value="ECO:0007669"/>
    <property type="project" value="UniProtKB-EC"/>
</dbReference>
<evidence type="ECO:0000256" key="3">
    <source>
        <dbReference type="ARBA" id="ARBA00022630"/>
    </source>
</evidence>
<protein>
    <recommendedName>
        <fullName evidence="9">Trimethylamine monooxygenase</fullName>
        <ecNumber evidence="8">1.14.13.148</ecNumber>
    </recommendedName>
</protein>
<keyword evidence="4" id="KW-0274">FAD</keyword>
<dbReference type="GO" id="GO:0050661">
    <property type="term" value="F:NADP binding"/>
    <property type="evidence" value="ECO:0007669"/>
    <property type="project" value="InterPro"/>
</dbReference>
<dbReference type="InterPro" id="IPR036188">
    <property type="entry name" value="FAD/NAD-bd_sf"/>
</dbReference>
<dbReference type="PANTHER" id="PTHR23023">
    <property type="entry name" value="DIMETHYLANILINE MONOOXYGENASE"/>
    <property type="match status" value="1"/>
</dbReference>
<evidence type="ECO:0000256" key="5">
    <source>
        <dbReference type="ARBA" id="ARBA00022857"/>
    </source>
</evidence>
<evidence type="ECO:0000256" key="7">
    <source>
        <dbReference type="ARBA" id="ARBA00023033"/>
    </source>
</evidence>
<dbReference type="KEGG" id="kfa:Q73A0000_12550"/>
<dbReference type="Pfam" id="PF00743">
    <property type="entry name" value="FMO-like"/>
    <property type="match status" value="2"/>
</dbReference>
<dbReference type="RefSeq" id="WP_193811295.1">
    <property type="nucleotide sequence ID" value="NZ_CP040442.1"/>
</dbReference>
<dbReference type="GO" id="GO:0004499">
    <property type="term" value="F:N,N-dimethylaniline monooxygenase activity"/>
    <property type="evidence" value="ECO:0007669"/>
    <property type="project" value="InterPro"/>
</dbReference>
<dbReference type="EC" id="1.14.13.148" evidence="8"/>
<keyword evidence="7" id="KW-0503">Monooxygenase</keyword>
<dbReference type="Gene3D" id="3.50.50.60">
    <property type="entry name" value="FAD/NAD(P)-binding domain"/>
    <property type="match status" value="2"/>
</dbReference>
<keyword evidence="5" id="KW-0521">NADP</keyword>
<evidence type="ECO:0000256" key="2">
    <source>
        <dbReference type="ARBA" id="ARBA00009183"/>
    </source>
</evidence>
<reference evidence="10 11" key="1">
    <citation type="submission" date="2019-05" db="EMBL/GenBank/DDBJ databases">
        <title>Chryseobacterium sp. isolated from King George Island, maritime Antarctica.</title>
        <authorList>
            <person name="Peng X."/>
        </authorList>
    </citation>
    <scope>NUCLEOTIDE SEQUENCE [LARGE SCALE GENOMIC DNA]</scope>
    <source>
        <strain evidence="10 11">7-3A</strain>
    </source>
</reference>
<evidence type="ECO:0000256" key="9">
    <source>
        <dbReference type="ARBA" id="ARBA00035159"/>
    </source>
</evidence>
<evidence type="ECO:0000313" key="10">
    <source>
        <dbReference type="EMBL" id="QOW11129.1"/>
    </source>
</evidence>
<accession>A0A7M2YBB3</accession>
<keyword evidence="11" id="KW-1185">Reference proteome</keyword>
<dbReference type="InterPro" id="IPR020946">
    <property type="entry name" value="Flavin_mOase-like"/>
</dbReference>
<evidence type="ECO:0000256" key="6">
    <source>
        <dbReference type="ARBA" id="ARBA00023002"/>
    </source>
</evidence>
<dbReference type="FunFam" id="3.50.50.60:FF:000138">
    <property type="entry name" value="Flavin-containing monooxygenase"/>
    <property type="match status" value="1"/>
</dbReference>
<comment type="cofactor">
    <cofactor evidence="1">
        <name>FAD</name>
        <dbReference type="ChEBI" id="CHEBI:57692"/>
    </cofactor>
</comment>
<organism evidence="10 11">
    <name type="scientific">Kaistella flava</name>
    <name type="common">ex Peng et al. 2021</name>
    <dbReference type="NCBI Taxonomy" id="2038776"/>
    <lineage>
        <taxon>Bacteria</taxon>
        <taxon>Pseudomonadati</taxon>
        <taxon>Bacteroidota</taxon>
        <taxon>Flavobacteriia</taxon>
        <taxon>Flavobacteriales</taxon>
        <taxon>Weeksellaceae</taxon>
        <taxon>Chryseobacterium group</taxon>
        <taxon>Kaistella</taxon>
    </lineage>
</organism>
<evidence type="ECO:0000256" key="8">
    <source>
        <dbReference type="ARBA" id="ARBA00034528"/>
    </source>
</evidence>
<evidence type="ECO:0000256" key="1">
    <source>
        <dbReference type="ARBA" id="ARBA00001974"/>
    </source>
</evidence>
<dbReference type="EMBL" id="CP040442">
    <property type="protein sequence ID" value="QOW11129.1"/>
    <property type="molecule type" value="Genomic_DNA"/>
</dbReference>
<dbReference type="InterPro" id="IPR050346">
    <property type="entry name" value="FMO-like"/>
</dbReference>
<evidence type="ECO:0000256" key="4">
    <source>
        <dbReference type="ARBA" id="ARBA00022827"/>
    </source>
</evidence>
<proteinExistence type="inferred from homology"/>
<dbReference type="GO" id="GO:0050660">
    <property type="term" value="F:flavin adenine dinucleotide binding"/>
    <property type="evidence" value="ECO:0007669"/>
    <property type="project" value="InterPro"/>
</dbReference>
<name>A0A7M2YBB3_9FLAO</name>
<keyword evidence="6" id="KW-0560">Oxidoreductase</keyword>
<evidence type="ECO:0000313" key="11">
    <source>
        <dbReference type="Proteomes" id="UP000594195"/>
    </source>
</evidence>